<feature type="transmembrane region" description="Helical" evidence="1">
    <location>
        <begin position="70"/>
        <end position="89"/>
    </location>
</feature>
<keyword evidence="3" id="KW-1185">Reference proteome</keyword>
<evidence type="ECO:0000313" key="3">
    <source>
        <dbReference type="Proteomes" id="UP000636579"/>
    </source>
</evidence>
<evidence type="ECO:0000256" key="1">
    <source>
        <dbReference type="SAM" id="Phobius"/>
    </source>
</evidence>
<feature type="transmembrane region" description="Helical" evidence="1">
    <location>
        <begin position="95"/>
        <end position="117"/>
    </location>
</feature>
<keyword evidence="1" id="KW-0812">Transmembrane</keyword>
<feature type="transmembrane region" description="Helical" evidence="1">
    <location>
        <begin position="42"/>
        <end position="63"/>
    </location>
</feature>
<organism evidence="2 3">
    <name type="scientific">Nesterenkonia halotolerans</name>
    <dbReference type="NCBI Taxonomy" id="225325"/>
    <lineage>
        <taxon>Bacteria</taxon>
        <taxon>Bacillati</taxon>
        <taxon>Actinomycetota</taxon>
        <taxon>Actinomycetes</taxon>
        <taxon>Micrococcales</taxon>
        <taxon>Micrococcaceae</taxon>
        <taxon>Nesterenkonia</taxon>
    </lineage>
</organism>
<dbReference type="EMBL" id="JADBEE010000001">
    <property type="protein sequence ID" value="MBE1513717.1"/>
    <property type="molecule type" value="Genomic_DNA"/>
</dbReference>
<accession>A0ABR9J4F0</accession>
<proteinExistence type="predicted"/>
<gene>
    <name evidence="2" type="ORF">H4W26_000472</name>
</gene>
<dbReference type="Proteomes" id="UP000636579">
    <property type="component" value="Unassembled WGS sequence"/>
</dbReference>
<protein>
    <submittedName>
        <fullName evidence="2">Mn2+ efflux pump MntP</fullName>
    </submittedName>
</protein>
<keyword evidence="1" id="KW-1133">Transmembrane helix</keyword>
<name>A0ABR9J4F0_9MICC</name>
<keyword evidence="1" id="KW-0472">Membrane</keyword>
<dbReference type="RefSeq" id="WP_192590569.1">
    <property type="nucleotide sequence ID" value="NZ_JADBEE010000001.1"/>
</dbReference>
<reference evidence="2 3" key="1">
    <citation type="submission" date="2020-10" db="EMBL/GenBank/DDBJ databases">
        <title>Sequencing the genomes of 1000 actinobacteria strains.</title>
        <authorList>
            <person name="Klenk H.-P."/>
        </authorList>
    </citation>
    <scope>NUCLEOTIDE SEQUENCE [LARGE SCALE GENOMIC DNA]</scope>
    <source>
        <strain evidence="2 3">DSM 15474</strain>
    </source>
</reference>
<sequence length="126" mass="13620">MRQRHLWALIPAALAIFNMGVQLTITFFDDRGGGQYGTSYEVRWLFDLGIYLTYLAGLTLVDLCRKRRVLMGLGATVAFGITSASWLAGDTIGGGLLGLMGSFATTVLGILLVVLVVKRHGRDASL</sequence>
<comment type="caution">
    <text evidence="2">The sequence shown here is derived from an EMBL/GenBank/DDBJ whole genome shotgun (WGS) entry which is preliminary data.</text>
</comment>
<evidence type="ECO:0000313" key="2">
    <source>
        <dbReference type="EMBL" id="MBE1513717.1"/>
    </source>
</evidence>